<dbReference type="OrthoDB" id="2333377at2759"/>
<accession>A0A7I8VAF5</accession>
<dbReference type="FunFam" id="3.30.710.10:FF:000046">
    <property type="entry name" value="BTB/POZ domain-containing protein KCTD7 isoform X1"/>
    <property type="match status" value="1"/>
</dbReference>
<evidence type="ECO:0000313" key="2">
    <source>
        <dbReference type="EMBL" id="CAD5113300.1"/>
    </source>
</evidence>
<dbReference type="InterPro" id="IPR045068">
    <property type="entry name" value="BACURD1-3"/>
</dbReference>
<gene>
    <name evidence="2" type="ORF">DGYR_LOCUS2319</name>
</gene>
<organism evidence="2 3">
    <name type="scientific">Dimorphilus gyrociliatus</name>
    <dbReference type="NCBI Taxonomy" id="2664684"/>
    <lineage>
        <taxon>Eukaryota</taxon>
        <taxon>Metazoa</taxon>
        <taxon>Spiralia</taxon>
        <taxon>Lophotrochozoa</taxon>
        <taxon>Annelida</taxon>
        <taxon>Polychaeta</taxon>
        <taxon>Polychaeta incertae sedis</taxon>
        <taxon>Dinophilidae</taxon>
        <taxon>Dimorphilus</taxon>
    </lineage>
</organism>
<protein>
    <submittedName>
        <fullName evidence="2">DgyrCDS2478</fullName>
    </submittedName>
</protein>
<dbReference type="Gene3D" id="3.30.710.10">
    <property type="entry name" value="Potassium Channel Kv1.1, Chain A"/>
    <property type="match status" value="1"/>
</dbReference>
<evidence type="ECO:0000313" key="3">
    <source>
        <dbReference type="Proteomes" id="UP000549394"/>
    </source>
</evidence>
<dbReference type="GO" id="GO:0051260">
    <property type="term" value="P:protein homooligomerization"/>
    <property type="evidence" value="ECO:0007669"/>
    <property type="project" value="InterPro"/>
</dbReference>
<dbReference type="SUPFAM" id="SSF54695">
    <property type="entry name" value="POZ domain"/>
    <property type="match status" value="1"/>
</dbReference>
<dbReference type="AlphaFoldDB" id="A0A7I8VAF5"/>
<reference evidence="2 3" key="1">
    <citation type="submission" date="2020-08" db="EMBL/GenBank/DDBJ databases">
        <authorList>
            <person name="Hejnol A."/>
        </authorList>
    </citation>
    <scope>NUCLEOTIDE SEQUENCE [LARGE SCALE GENOMIC DNA]</scope>
</reference>
<proteinExistence type="predicted"/>
<dbReference type="PANTHER" id="PTHR11145">
    <property type="entry name" value="BTB/POZ DOMAIN-CONTAINING ADAPTER FOR CUL3-MEDIATED RHOA DEGRADATION PROTEIN FAMILY MEMBER"/>
    <property type="match status" value="1"/>
</dbReference>
<keyword evidence="3" id="KW-1185">Reference proteome</keyword>
<dbReference type="Pfam" id="PF02214">
    <property type="entry name" value="BTB_2"/>
    <property type="match status" value="1"/>
</dbReference>
<dbReference type="InterPro" id="IPR011333">
    <property type="entry name" value="SKP1/BTB/POZ_sf"/>
</dbReference>
<sequence length="290" mass="33043">MSEQITQSEMSKYVKLNVGGTLHYTTISTLCKQENNMLKAMFSGRLGVTTDSEGWVLIDRSGKHFDVILNYLRDNDCQLPNSLRELKELLAEAKYYLITGLCDMIEEKIQERSQMRTESVCHIPVVSNGEDQAMIAKSRKPVIKLLINRHNNKFSYTANSDDNLLRNLEMFDKLAVKFHHRILFIKDINSNPSDTNEICTWYFYGHGKKHAEVCCTSIVYGTDKKHTKVECPEAKILEETLTILLCEDVPNGSNKQVENLKLTSELANCSIDDDEEVSVGACGTTKYRRK</sequence>
<dbReference type="InterPro" id="IPR000210">
    <property type="entry name" value="BTB/POZ_dom"/>
</dbReference>
<dbReference type="SMART" id="SM00225">
    <property type="entry name" value="BTB"/>
    <property type="match status" value="1"/>
</dbReference>
<dbReference type="Proteomes" id="UP000549394">
    <property type="component" value="Unassembled WGS sequence"/>
</dbReference>
<comment type="caution">
    <text evidence="2">The sequence shown here is derived from an EMBL/GenBank/DDBJ whole genome shotgun (WGS) entry which is preliminary data.</text>
</comment>
<feature type="domain" description="BTB" evidence="1">
    <location>
        <begin position="12"/>
        <end position="113"/>
    </location>
</feature>
<dbReference type="InterPro" id="IPR003131">
    <property type="entry name" value="T1-type_BTB"/>
</dbReference>
<name>A0A7I8VAF5_9ANNE</name>
<dbReference type="PANTHER" id="PTHR11145:SF8">
    <property type="entry name" value="RE57120P"/>
    <property type="match status" value="1"/>
</dbReference>
<evidence type="ECO:0000259" key="1">
    <source>
        <dbReference type="SMART" id="SM00225"/>
    </source>
</evidence>
<dbReference type="EMBL" id="CAJFCJ010000003">
    <property type="protein sequence ID" value="CAD5113300.1"/>
    <property type="molecule type" value="Genomic_DNA"/>
</dbReference>